<evidence type="ECO:0000313" key="3">
    <source>
        <dbReference type="Proteomes" id="UP000249177"/>
    </source>
</evidence>
<keyword evidence="1" id="KW-0812">Transmembrane</keyword>
<comment type="caution">
    <text evidence="2">The sequence shown here is derived from an EMBL/GenBank/DDBJ whole genome shotgun (WGS) entry which is preliminary data.</text>
</comment>
<dbReference type="Proteomes" id="UP000249177">
    <property type="component" value="Unassembled WGS sequence"/>
</dbReference>
<accession>A0A2W7U0C6</accession>
<keyword evidence="1" id="KW-1133">Transmembrane helix</keyword>
<name>A0A2W7U0C6_9FLAO</name>
<gene>
    <name evidence="2" type="ORF">DOS84_03160</name>
</gene>
<feature type="transmembrane region" description="Helical" evidence="1">
    <location>
        <begin position="50"/>
        <end position="69"/>
    </location>
</feature>
<evidence type="ECO:0000313" key="2">
    <source>
        <dbReference type="EMBL" id="PZX94570.1"/>
    </source>
</evidence>
<dbReference type="EMBL" id="QKXH01000002">
    <property type="protein sequence ID" value="PZX94570.1"/>
    <property type="molecule type" value="Genomic_DNA"/>
</dbReference>
<protein>
    <submittedName>
        <fullName evidence="2">Uncharacterized protein</fullName>
    </submittedName>
</protein>
<proteinExistence type="predicted"/>
<feature type="transmembrane region" description="Helical" evidence="1">
    <location>
        <begin position="27"/>
        <end position="44"/>
    </location>
</feature>
<keyword evidence="3" id="KW-1185">Reference proteome</keyword>
<sequence length="101" mass="11999">MRTKYKLKNSNSLSFKEFKNKRNKTTILMKSTLHFFIDFFATIYDLVIEFFALQYDLVVGFIVFLGEYLKWVTTSSRKSADFVKHAEEPVKVNNQNPFDIR</sequence>
<evidence type="ECO:0000256" key="1">
    <source>
        <dbReference type="SAM" id="Phobius"/>
    </source>
</evidence>
<keyword evidence="1" id="KW-0472">Membrane</keyword>
<dbReference type="AlphaFoldDB" id="A0A2W7U0C6"/>
<organism evidence="2 3">
    <name type="scientific">Flavobacterium aquariorum</name>
    <dbReference type="NCBI Taxonomy" id="2217670"/>
    <lineage>
        <taxon>Bacteria</taxon>
        <taxon>Pseudomonadati</taxon>
        <taxon>Bacteroidota</taxon>
        <taxon>Flavobacteriia</taxon>
        <taxon>Flavobacteriales</taxon>
        <taxon>Flavobacteriaceae</taxon>
        <taxon>Flavobacterium</taxon>
    </lineage>
</organism>
<reference evidence="2 3" key="1">
    <citation type="submission" date="2018-06" db="EMBL/GenBank/DDBJ databases">
        <title>Flavobacterium sp IMCC34762, genome.</title>
        <authorList>
            <person name="Joung Y."/>
            <person name="Cho J."/>
            <person name="Song J."/>
        </authorList>
    </citation>
    <scope>NUCLEOTIDE SEQUENCE [LARGE SCALE GENOMIC DNA]</scope>
    <source>
        <strain evidence="2 3">IMCC34762</strain>
    </source>
</reference>